<evidence type="ECO:0000313" key="1">
    <source>
        <dbReference type="EMBL" id="KFN03040.1"/>
    </source>
</evidence>
<dbReference type="Proteomes" id="UP000029389">
    <property type="component" value="Unassembled WGS sequence"/>
</dbReference>
<dbReference type="AlphaFoldDB" id="A0A090YYM9"/>
<proteinExistence type="predicted"/>
<evidence type="ECO:0000313" key="2">
    <source>
        <dbReference type="Proteomes" id="UP000029389"/>
    </source>
</evidence>
<reference evidence="1 2" key="1">
    <citation type="submission" date="2014-04" db="EMBL/GenBank/DDBJ databases">
        <authorList>
            <person name="Bishop-Lilly K.A."/>
            <person name="Broomall S.M."/>
            <person name="Chain P.S."/>
            <person name="Chertkov O."/>
            <person name="Coyne S.R."/>
            <person name="Daligault H.E."/>
            <person name="Davenport K.W."/>
            <person name="Erkkila T."/>
            <person name="Frey K.G."/>
            <person name="Gibbons H.S."/>
            <person name="Gu W."/>
            <person name="Jaissle J."/>
            <person name="Johnson S.L."/>
            <person name="Koroleva G.I."/>
            <person name="Ladner J.T."/>
            <person name="Lo C.-C."/>
            <person name="Minogue T.D."/>
            <person name="Munk C."/>
            <person name="Palacios G.F."/>
            <person name="Redden C.L."/>
            <person name="Rosenzweig C.N."/>
            <person name="Scholz M.B."/>
            <person name="Teshima H."/>
            <person name="Xu Y."/>
        </authorList>
    </citation>
    <scope>NUCLEOTIDE SEQUENCE [LARGE SCALE GENOMIC DNA]</scope>
    <source>
        <strain evidence="1 2">BHP</strain>
    </source>
</reference>
<accession>A0A090YYM9</accession>
<name>A0A090YYM9_9BACI</name>
<dbReference type="PATRIC" id="fig|1405.8.peg.3845"/>
<dbReference type="RefSeq" id="WP_241484298.1">
    <property type="nucleotide sequence ID" value="NZ_JMQC01000008.1"/>
</dbReference>
<comment type="caution">
    <text evidence="1">The sequence shown here is derived from an EMBL/GenBank/DDBJ whole genome shotgun (WGS) entry which is preliminary data.</text>
</comment>
<protein>
    <submittedName>
        <fullName evidence="1">Uncharacterized protein</fullName>
    </submittedName>
</protein>
<organism evidence="1 2">
    <name type="scientific">Bacillus clarus</name>
    <dbReference type="NCBI Taxonomy" id="2338372"/>
    <lineage>
        <taxon>Bacteria</taxon>
        <taxon>Bacillati</taxon>
        <taxon>Bacillota</taxon>
        <taxon>Bacilli</taxon>
        <taxon>Bacillales</taxon>
        <taxon>Bacillaceae</taxon>
        <taxon>Bacillus</taxon>
        <taxon>Bacillus cereus group</taxon>
    </lineage>
</organism>
<gene>
    <name evidence="1" type="ORF">DJ93_3737</name>
</gene>
<dbReference type="EMBL" id="JMQC01000008">
    <property type="protein sequence ID" value="KFN03040.1"/>
    <property type="molecule type" value="Genomic_DNA"/>
</dbReference>
<sequence>MKLISKKVMTGLIVGAMGISILTPSIKAEDITTKKNRNCFNGKNGS</sequence>